<sequence length="125" mass="14853">MFFYGGFLLHVTFTVQFKNSELSNDNFVVKYCYVLPVNIIGIYSWVFHYPPEYIILYDNNNNYIGQSSPFCISSELDLNGGEHILPKYKHKPDEEFYISGGPCQHEYAIAVYNREWWNKILQYFH</sequence>
<dbReference type="AlphaFoldDB" id="A0A1N6N0L8"/>
<dbReference type="Proteomes" id="UP000196435">
    <property type="component" value="Unassembled WGS sequence"/>
</dbReference>
<name>A0A1N6N0L8_9GAMM</name>
<dbReference type="EMBL" id="FTLG01000221">
    <property type="protein sequence ID" value="SIP74673.1"/>
    <property type="molecule type" value="Genomic_DNA"/>
</dbReference>
<reference evidence="2" key="1">
    <citation type="submission" date="2016-12" db="EMBL/GenBank/DDBJ databases">
        <authorList>
            <person name="Gaudriault S."/>
        </authorList>
    </citation>
    <scope>NUCLEOTIDE SEQUENCE [LARGE SCALE GENOMIC DNA]</scope>
    <source>
        <strain evidence="2">HGB1681 (deposited as PTA-6826 in the American Type Culture Collection)</strain>
    </source>
</reference>
<evidence type="ECO:0000313" key="2">
    <source>
        <dbReference type="Proteomes" id="UP000196435"/>
    </source>
</evidence>
<accession>A0A1N6N0L8</accession>
<proteinExistence type="predicted"/>
<evidence type="ECO:0000313" key="1">
    <source>
        <dbReference type="EMBL" id="SIP74673.1"/>
    </source>
</evidence>
<dbReference type="Pfam" id="PF19703">
    <property type="entry name" value="DUF6201"/>
    <property type="match status" value="1"/>
</dbReference>
<organism evidence="1 2">
    <name type="scientific">Xenorhabdus innexi</name>
    <dbReference type="NCBI Taxonomy" id="290109"/>
    <lineage>
        <taxon>Bacteria</taxon>
        <taxon>Pseudomonadati</taxon>
        <taxon>Pseudomonadota</taxon>
        <taxon>Gammaproteobacteria</taxon>
        <taxon>Enterobacterales</taxon>
        <taxon>Morganellaceae</taxon>
        <taxon>Xenorhabdus</taxon>
    </lineage>
</organism>
<gene>
    <name evidence="1" type="ORF">XIS1_760004</name>
</gene>
<dbReference type="InterPro" id="IPR045681">
    <property type="entry name" value="DUF6201"/>
</dbReference>
<protein>
    <submittedName>
        <fullName evidence="1">Uncharacterized protein</fullName>
    </submittedName>
</protein>